<dbReference type="EMBL" id="PNBW01000146">
    <property type="protein sequence ID" value="TMO70057.1"/>
    <property type="molecule type" value="Genomic_DNA"/>
</dbReference>
<dbReference type="AlphaFoldDB" id="A0A5S3V0Z0"/>
<protein>
    <recommendedName>
        <fullName evidence="5">ABC transporter domain-containing protein</fullName>
    </recommendedName>
</protein>
<evidence type="ECO:0008006" key="5">
    <source>
        <dbReference type="Google" id="ProtNLM"/>
    </source>
</evidence>
<evidence type="ECO:0000313" key="4">
    <source>
        <dbReference type="Proteomes" id="UP000307217"/>
    </source>
</evidence>
<dbReference type="Proteomes" id="UP000307217">
    <property type="component" value="Unassembled WGS sequence"/>
</dbReference>
<sequence>MLKQLGSRRCSRCCIQLLFDKLYGLDHLDGKKVNELLNKLQVDHKTRFENSCFTNLALSTGQRKLIALIVELIED</sequence>
<proteinExistence type="predicted"/>
<evidence type="ECO:0000313" key="2">
    <source>
        <dbReference type="EMBL" id="TMO70057.1"/>
    </source>
</evidence>
<comment type="caution">
    <text evidence="1">The sequence shown here is derived from an EMBL/GenBank/DDBJ whole genome shotgun (WGS) entry which is preliminary data.</text>
</comment>
<gene>
    <name evidence="1" type="ORF">CWC19_18490</name>
    <name evidence="2" type="ORF">CWC20_19930</name>
</gene>
<evidence type="ECO:0000313" key="3">
    <source>
        <dbReference type="Proteomes" id="UP000307164"/>
    </source>
</evidence>
<reference evidence="1" key="3">
    <citation type="submission" date="2019-09" db="EMBL/GenBank/DDBJ databases">
        <title>Co-occurence of chitin degradation, pigmentation and bioactivity in marine Pseudoalteromonas.</title>
        <authorList>
            <person name="Sonnenschein E.C."/>
            <person name="Bech P.K."/>
        </authorList>
    </citation>
    <scope>NUCLEOTIDE SEQUENCE</scope>
    <source>
        <strain evidence="1">S3790</strain>
        <strain evidence="2 3">S3895</strain>
    </source>
</reference>
<keyword evidence="3" id="KW-1185">Reference proteome</keyword>
<reference evidence="4" key="2">
    <citation type="submission" date="2019-06" db="EMBL/GenBank/DDBJ databases">
        <title>Co-occurence of chitin degradation, pigmentation and bioactivity in marine Pseudoalteromonas.</title>
        <authorList>
            <person name="Sonnenschein E.C."/>
            <person name="Bech P.K."/>
        </authorList>
    </citation>
    <scope>NUCLEOTIDE SEQUENCE [LARGE SCALE GENOMIC DNA]</scope>
    <source>
        <strain evidence="4">S3790</strain>
    </source>
</reference>
<accession>A0A5S3V0Z0</accession>
<organism evidence="1 4">
    <name type="scientific">Pseudoalteromonas aurantia</name>
    <dbReference type="NCBI Taxonomy" id="43654"/>
    <lineage>
        <taxon>Bacteria</taxon>
        <taxon>Pseudomonadati</taxon>
        <taxon>Pseudomonadota</taxon>
        <taxon>Gammaproteobacteria</taxon>
        <taxon>Alteromonadales</taxon>
        <taxon>Pseudoalteromonadaceae</taxon>
        <taxon>Pseudoalteromonas</taxon>
    </lineage>
</organism>
<dbReference type="EMBL" id="PNBX01000107">
    <property type="protein sequence ID" value="TMO64193.1"/>
    <property type="molecule type" value="Genomic_DNA"/>
</dbReference>
<reference evidence="3 4" key="1">
    <citation type="submission" date="2018-01" db="EMBL/GenBank/DDBJ databases">
        <authorList>
            <person name="Paulsen S."/>
            <person name="Gram L.K."/>
        </authorList>
    </citation>
    <scope>NUCLEOTIDE SEQUENCE [LARGE SCALE GENOMIC DNA]</scope>
    <source>
        <strain evidence="1 4">S3790</strain>
        <strain evidence="2 3">S3895</strain>
    </source>
</reference>
<evidence type="ECO:0000313" key="1">
    <source>
        <dbReference type="EMBL" id="TMO64193.1"/>
    </source>
</evidence>
<dbReference type="Proteomes" id="UP000307164">
    <property type="component" value="Unassembled WGS sequence"/>
</dbReference>
<name>A0A5S3V0Z0_9GAMM</name>